<name>A0ABM9IZ89_9RALS</name>
<gene>
    <name evidence="2" type="ORF">LMG7141_00591</name>
</gene>
<organism evidence="2 3">
    <name type="scientific">Ralstonia condita</name>
    <dbReference type="NCBI Taxonomy" id="3058600"/>
    <lineage>
        <taxon>Bacteria</taxon>
        <taxon>Pseudomonadati</taxon>
        <taxon>Pseudomonadota</taxon>
        <taxon>Betaproteobacteria</taxon>
        <taxon>Burkholderiales</taxon>
        <taxon>Burkholderiaceae</taxon>
        <taxon>Ralstonia</taxon>
    </lineage>
</organism>
<dbReference type="Proteomes" id="UP001189616">
    <property type="component" value="Unassembled WGS sequence"/>
</dbReference>
<evidence type="ECO:0000313" key="2">
    <source>
        <dbReference type="EMBL" id="CAJ0777188.1"/>
    </source>
</evidence>
<feature type="region of interest" description="Disordered" evidence="1">
    <location>
        <begin position="108"/>
        <end position="127"/>
    </location>
</feature>
<protein>
    <recommendedName>
        <fullName evidence="4">TagK domain-containing protein</fullName>
    </recommendedName>
</protein>
<sequence>MHRACKYHVLRFNLSVYLRVEIMEHQQLNQHEGGLLDDLVPAGRGDAMRNLDDPFALLRHTGTPMPHLPSREVQDAMLDPLAQLQREAEAVLRNPELTSTYRQSALVERSTALPEADTPSKHPWAGTDGDASSLLDLLSGPSGINDLIGTMDSLDTRRLLTPPTTPDVLLLFAGDIGTHQRHGMTAALTRREHHLVSMDSAYLPAAQAGEEQP</sequence>
<evidence type="ECO:0000313" key="3">
    <source>
        <dbReference type="Proteomes" id="UP001189616"/>
    </source>
</evidence>
<dbReference type="NCBIfam" id="NF033419">
    <property type="entry name" value="T6SS_TagK_dom"/>
    <property type="match status" value="1"/>
</dbReference>
<reference evidence="2 3" key="1">
    <citation type="submission" date="2023-07" db="EMBL/GenBank/DDBJ databases">
        <authorList>
            <person name="Peeters C."/>
        </authorList>
    </citation>
    <scope>NUCLEOTIDE SEQUENCE [LARGE SCALE GENOMIC DNA]</scope>
    <source>
        <strain evidence="2 3">LMG 7141</strain>
    </source>
</reference>
<evidence type="ECO:0008006" key="4">
    <source>
        <dbReference type="Google" id="ProtNLM"/>
    </source>
</evidence>
<comment type="caution">
    <text evidence="2">The sequence shown here is derived from an EMBL/GenBank/DDBJ whole genome shotgun (WGS) entry which is preliminary data.</text>
</comment>
<dbReference type="EMBL" id="CATYWO010000001">
    <property type="protein sequence ID" value="CAJ0777188.1"/>
    <property type="molecule type" value="Genomic_DNA"/>
</dbReference>
<accession>A0ABM9IZ89</accession>
<proteinExistence type="predicted"/>
<evidence type="ECO:0000256" key="1">
    <source>
        <dbReference type="SAM" id="MobiDB-lite"/>
    </source>
</evidence>
<dbReference type="InterPro" id="IPR047914">
    <property type="entry name" value="TagK-like_C"/>
</dbReference>
<keyword evidence="3" id="KW-1185">Reference proteome</keyword>